<organism evidence="4 5">
    <name type="scientific">Cyprinus carpio</name>
    <name type="common">Common carp</name>
    <dbReference type="NCBI Taxonomy" id="7962"/>
    <lineage>
        <taxon>Eukaryota</taxon>
        <taxon>Metazoa</taxon>
        <taxon>Chordata</taxon>
        <taxon>Craniata</taxon>
        <taxon>Vertebrata</taxon>
        <taxon>Euteleostomi</taxon>
        <taxon>Actinopterygii</taxon>
        <taxon>Neopterygii</taxon>
        <taxon>Teleostei</taxon>
        <taxon>Ostariophysi</taxon>
        <taxon>Cypriniformes</taxon>
        <taxon>Cyprinidae</taxon>
        <taxon>Cyprininae</taxon>
        <taxon>Cyprinus</taxon>
    </lineage>
</organism>
<evidence type="ECO:0000256" key="2">
    <source>
        <dbReference type="PROSITE-ProRule" id="PRU00176"/>
    </source>
</evidence>
<dbReference type="InterPro" id="IPR050441">
    <property type="entry name" value="RBM"/>
</dbReference>
<evidence type="ECO:0000259" key="3">
    <source>
        <dbReference type="PROSITE" id="PS50102"/>
    </source>
</evidence>
<accession>A0A8C2KAL5</accession>
<dbReference type="SUPFAM" id="SSF54928">
    <property type="entry name" value="RNA-binding domain, RBD"/>
    <property type="match status" value="1"/>
</dbReference>
<dbReference type="Gene3D" id="3.30.70.330">
    <property type="match status" value="1"/>
</dbReference>
<reference evidence="4" key="1">
    <citation type="submission" date="2025-08" db="UniProtKB">
        <authorList>
            <consortium name="Ensembl"/>
        </authorList>
    </citation>
    <scope>IDENTIFICATION</scope>
</reference>
<dbReference type="SMART" id="SM00360">
    <property type="entry name" value="RRM"/>
    <property type="match status" value="1"/>
</dbReference>
<name>A0A8C2KAL5_CYPCA</name>
<dbReference type="InterPro" id="IPR035979">
    <property type="entry name" value="RBD_domain_sf"/>
</dbReference>
<evidence type="ECO:0000313" key="5">
    <source>
        <dbReference type="Proteomes" id="UP000694701"/>
    </source>
</evidence>
<dbReference type="Pfam" id="PF00076">
    <property type="entry name" value="RRM_1"/>
    <property type="match status" value="1"/>
</dbReference>
<dbReference type="GO" id="GO:0003723">
    <property type="term" value="F:RNA binding"/>
    <property type="evidence" value="ECO:0007669"/>
    <property type="project" value="UniProtKB-UniRule"/>
</dbReference>
<evidence type="ECO:0000256" key="1">
    <source>
        <dbReference type="ARBA" id="ARBA00022884"/>
    </source>
</evidence>
<proteinExistence type="predicted"/>
<sequence length="86" mass="9827">EPKEKESSSNPPVSLTVNELHPNVTEQELHAIFFPFCPICTVKVCRDIRNNLSRGYGFVTFECRHDAEKALKTLKFSELMGKPMNM</sequence>
<dbReference type="PANTHER" id="PTHR48034">
    <property type="entry name" value="TRANSFORMER-2 SEX-DETERMINING PROTEIN-RELATED"/>
    <property type="match status" value="1"/>
</dbReference>
<dbReference type="Ensembl" id="ENSCCRT00020117548.1">
    <property type="protein sequence ID" value="ENSCCRP00020107611.1"/>
    <property type="gene ID" value="ENSCCRG00020049041.1"/>
</dbReference>
<dbReference type="Proteomes" id="UP000694701">
    <property type="component" value="Unplaced"/>
</dbReference>
<feature type="domain" description="RRM" evidence="3">
    <location>
        <begin position="13"/>
        <end position="86"/>
    </location>
</feature>
<dbReference type="InterPro" id="IPR000504">
    <property type="entry name" value="RRM_dom"/>
</dbReference>
<dbReference type="AlphaFoldDB" id="A0A8C2KAL5"/>
<protein>
    <recommendedName>
        <fullName evidence="3">RRM domain-containing protein</fullName>
    </recommendedName>
</protein>
<keyword evidence="1 2" id="KW-0694">RNA-binding</keyword>
<dbReference type="InterPro" id="IPR012677">
    <property type="entry name" value="Nucleotide-bd_a/b_plait_sf"/>
</dbReference>
<dbReference type="PROSITE" id="PS50102">
    <property type="entry name" value="RRM"/>
    <property type="match status" value="1"/>
</dbReference>
<evidence type="ECO:0000313" key="4">
    <source>
        <dbReference type="Ensembl" id="ENSCCRP00020107611.1"/>
    </source>
</evidence>